<keyword evidence="1" id="KW-0677">Repeat</keyword>
<dbReference type="Gene3D" id="3.80.10.10">
    <property type="entry name" value="Ribonuclease Inhibitor"/>
    <property type="match status" value="1"/>
</dbReference>
<dbReference type="PANTHER" id="PTHR23155">
    <property type="entry name" value="DISEASE RESISTANCE PROTEIN RP"/>
    <property type="match status" value="1"/>
</dbReference>
<evidence type="ECO:0000313" key="4">
    <source>
        <dbReference type="EMBL" id="PNX62890.1"/>
    </source>
</evidence>
<evidence type="ECO:0000256" key="1">
    <source>
        <dbReference type="ARBA" id="ARBA00022737"/>
    </source>
</evidence>
<dbReference type="PANTHER" id="PTHR23155:SF1221">
    <property type="entry name" value="OS11G0481150 PROTEIN"/>
    <property type="match status" value="1"/>
</dbReference>
<reference evidence="4 5" key="1">
    <citation type="journal article" date="2014" name="Am. J. Bot.">
        <title>Genome assembly and annotation for red clover (Trifolium pratense; Fabaceae).</title>
        <authorList>
            <person name="Istvanek J."/>
            <person name="Jaros M."/>
            <person name="Krenek A."/>
            <person name="Repkova J."/>
        </authorList>
    </citation>
    <scope>NUCLEOTIDE SEQUENCE [LARGE SCALE GENOMIC DNA]</scope>
    <source>
        <strain evidence="5">cv. Tatra</strain>
        <tissue evidence="4">Young leaves</tissue>
    </source>
</reference>
<comment type="caution">
    <text evidence="4">The sequence shown here is derived from an EMBL/GenBank/DDBJ whole genome shotgun (WGS) entry which is preliminary data.</text>
</comment>
<dbReference type="InterPro" id="IPR032675">
    <property type="entry name" value="LRR_dom_sf"/>
</dbReference>
<dbReference type="EMBL" id="ASHM01088873">
    <property type="protein sequence ID" value="PNX62890.1"/>
    <property type="molecule type" value="Genomic_DNA"/>
</dbReference>
<evidence type="ECO:0000313" key="5">
    <source>
        <dbReference type="Proteomes" id="UP000236291"/>
    </source>
</evidence>
<accession>A0A2K3K9C6</accession>
<dbReference type="AlphaFoldDB" id="A0A2K3K9C6"/>
<dbReference type="InterPro" id="IPR044974">
    <property type="entry name" value="Disease_R_plants"/>
</dbReference>
<dbReference type="InterPro" id="IPR058922">
    <property type="entry name" value="WHD_DRP"/>
</dbReference>
<dbReference type="STRING" id="57577.A0A2K3K9C6"/>
<gene>
    <name evidence="4" type="ORF">L195_g053225</name>
</gene>
<feature type="non-terminal residue" evidence="4">
    <location>
        <position position="1"/>
    </location>
</feature>
<dbReference type="Pfam" id="PF23559">
    <property type="entry name" value="WHD_DRP"/>
    <property type="match status" value="1"/>
</dbReference>
<dbReference type="Proteomes" id="UP000236291">
    <property type="component" value="Unassembled WGS sequence"/>
</dbReference>
<dbReference type="FunFam" id="1.10.10.10:FF:000322">
    <property type="entry name" value="Probable disease resistance protein At1g63360"/>
    <property type="match status" value="1"/>
</dbReference>
<keyword evidence="2" id="KW-0611">Plant defense</keyword>
<dbReference type="Gene3D" id="1.10.10.10">
    <property type="entry name" value="Winged helix-like DNA-binding domain superfamily/Winged helix DNA-binding domain"/>
    <property type="match status" value="1"/>
</dbReference>
<protein>
    <submittedName>
        <fullName evidence="4">CC-NBS-LRR resistance protein</fullName>
    </submittedName>
</protein>
<feature type="domain" description="Disease resistance protein winged helix" evidence="3">
    <location>
        <begin position="41"/>
        <end position="113"/>
    </location>
</feature>
<evidence type="ECO:0000259" key="3">
    <source>
        <dbReference type="Pfam" id="PF23559"/>
    </source>
</evidence>
<dbReference type="SUPFAM" id="SSF52058">
    <property type="entry name" value="L domain-like"/>
    <property type="match status" value="1"/>
</dbReference>
<proteinExistence type="predicted"/>
<reference evidence="4 5" key="2">
    <citation type="journal article" date="2017" name="Front. Plant Sci.">
        <title>Gene Classification and Mining of Molecular Markers Useful in Red Clover (Trifolium pratense) Breeding.</title>
        <authorList>
            <person name="Istvanek J."/>
            <person name="Dluhosova J."/>
            <person name="Dluhos P."/>
            <person name="Patkova L."/>
            <person name="Nedelnik J."/>
            <person name="Repkova J."/>
        </authorList>
    </citation>
    <scope>NUCLEOTIDE SEQUENCE [LARGE SCALE GENOMIC DNA]</scope>
    <source>
        <strain evidence="5">cv. Tatra</strain>
        <tissue evidence="4">Young leaves</tissue>
    </source>
</reference>
<name>A0A2K3K9C6_TRIPR</name>
<evidence type="ECO:0000256" key="2">
    <source>
        <dbReference type="ARBA" id="ARBA00022821"/>
    </source>
</evidence>
<feature type="non-terminal residue" evidence="4">
    <location>
        <position position="224"/>
    </location>
</feature>
<dbReference type="GO" id="GO:0098542">
    <property type="term" value="P:defense response to other organism"/>
    <property type="evidence" value="ECO:0007669"/>
    <property type="project" value="TreeGrafter"/>
</dbReference>
<sequence length="224" mass="26105">RILETDLCRLPEDDNQVNSKLRLSYFKLPSNLKRCFAYCSIFPKGYEFNKGELVQLWMAEGLLGWGRDKSEEELGNEFFDHLVSISFFQQSVIMPLWTGKYYFTMHDLVNDLAKLVSGEFCLRIEADNVQDICERTRHIWCCLDLKDGDSILELISKIEGLHSLMVEAHGYGDKRFKITTNVQQKLFSRLKYLHTMSFSSCNLLELADEIGNLKLLRYLDLSYT</sequence>
<dbReference type="InterPro" id="IPR036388">
    <property type="entry name" value="WH-like_DNA-bd_sf"/>
</dbReference>
<organism evidence="4 5">
    <name type="scientific">Trifolium pratense</name>
    <name type="common">Red clover</name>
    <dbReference type="NCBI Taxonomy" id="57577"/>
    <lineage>
        <taxon>Eukaryota</taxon>
        <taxon>Viridiplantae</taxon>
        <taxon>Streptophyta</taxon>
        <taxon>Embryophyta</taxon>
        <taxon>Tracheophyta</taxon>
        <taxon>Spermatophyta</taxon>
        <taxon>Magnoliopsida</taxon>
        <taxon>eudicotyledons</taxon>
        <taxon>Gunneridae</taxon>
        <taxon>Pentapetalae</taxon>
        <taxon>rosids</taxon>
        <taxon>fabids</taxon>
        <taxon>Fabales</taxon>
        <taxon>Fabaceae</taxon>
        <taxon>Papilionoideae</taxon>
        <taxon>50 kb inversion clade</taxon>
        <taxon>NPAAA clade</taxon>
        <taxon>Hologalegina</taxon>
        <taxon>IRL clade</taxon>
        <taxon>Trifolieae</taxon>
        <taxon>Trifolium</taxon>
    </lineage>
</organism>